<organism evidence="2 3">
    <name type="scientific">Brassica rapa subsp. trilocularis</name>
    <dbReference type="NCBI Taxonomy" id="1813537"/>
    <lineage>
        <taxon>Eukaryota</taxon>
        <taxon>Viridiplantae</taxon>
        <taxon>Streptophyta</taxon>
        <taxon>Embryophyta</taxon>
        <taxon>Tracheophyta</taxon>
        <taxon>Spermatophyta</taxon>
        <taxon>Magnoliopsida</taxon>
        <taxon>eudicotyledons</taxon>
        <taxon>Gunneridae</taxon>
        <taxon>Pentapetalae</taxon>
        <taxon>rosids</taxon>
        <taxon>malvids</taxon>
        <taxon>Brassicales</taxon>
        <taxon>Brassicaceae</taxon>
        <taxon>Brassiceae</taxon>
        <taxon>Brassica</taxon>
    </lineage>
</organism>
<gene>
    <name evidence="2" type="primary">A09g506340.1_BraROA</name>
    <name evidence="2" type="ORF">IGI04_035372</name>
</gene>
<reference evidence="2 3" key="1">
    <citation type="submission" date="2021-03" db="EMBL/GenBank/DDBJ databases">
        <authorList>
            <person name="King G.J."/>
            <person name="Bancroft I."/>
            <person name="Baten A."/>
            <person name="Bloomfield J."/>
            <person name="Borpatragohain P."/>
            <person name="He Z."/>
            <person name="Irish N."/>
            <person name="Irwin J."/>
            <person name="Liu K."/>
            <person name="Mauleon R.P."/>
            <person name="Moore J."/>
            <person name="Morris R."/>
            <person name="Ostergaard L."/>
            <person name="Wang B."/>
            <person name="Wells R."/>
        </authorList>
    </citation>
    <scope>NUCLEOTIDE SEQUENCE [LARGE SCALE GENOMIC DNA]</scope>
    <source>
        <strain evidence="2">R-o-18</strain>
        <tissue evidence="2">Leaf</tissue>
    </source>
</reference>
<dbReference type="Proteomes" id="UP000823674">
    <property type="component" value="Chromosome A09"/>
</dbReference>
<dbReference type="EMBL" id="JADBGQ010000008">
    <property type="protein sequence ID" value="KAG5383902.1"/>
    <property type="molecule type" value="Genomic_DNA"/>
</dbReference>
<keyword evidence="3" id="KW-1185">Reference proteome</keyword>
<evidence type="ECO:0000313" key="2">
    <source>
        <dbReference type="EMBL" id="KAG5383902.1"/>
    </source>
</evidence>
<sequence>MTSKKSNSVKYQLLPWRIWTRILPIRIRTPGAIGSLETSADNVTLSSSTIQSSKELQRDRTMTSSRPKPITGCSEVPDDYIRPDLNRFPLLTDFLERKVKYFQSQSRV</sequence>
<feature type="region of interest" description="Disordered" evidence="1">
    <location>
        <begin position="47"/>
        <end position="76"/>
    </location>
</feature>
<evidence type="ECO:0000256" key="1">
    <source>
        <dbReference type="SAM" id="MobiDB-lite"/>
    </source>
</evidence>
<protein>
    <submittedName>
        <fullName evidence="2">Uncharacterized protein</fullName>
    </submittedName>
</protein>
<comment type="caution">
    <text evidence="2">The sequence shown here is derived from an EMBL/GenBank/DDBJ whole genome shotgun (WGS) entry which is preliminary data.</text>
</comment>
<name>A0ABQ7LBD9_BRACM</name>
<evidence type="ECO:0000313" key="3">
    <source>
        <dbReference type="Proteomes" id="UP000823674"/>
    </source>
</evidence>
<proteinExistence type="predicted"/>
<accession>A0ABQ7LBD9</accession>